<keyword evidence="4" id="KW-0408">Iron</keyword>
<dbReference type="RefSeq" id="WP_010966749.1">
    <property type="nucleotide sequence ID" value="NC_003030.1"/>
</dbReference>
<dbReference type="InterPro" id="IPR000415">
    <property type="entry name" value="Nitroreductase-like"/>
</dbReference>
<reference evidence="7 8" key="1">
    <citation type="journal article" date="2001" name="J. Bacteriol.">
        <title>Genome sequence and comparative analysis of the solvent-producing bacterium Clostridium acetobutylicum.</title>
        <authorList>
            <person name="Nolling J."/>
            <person name="Breton G."/>
            <person name="Omelchenko M.V."/>
            <person name="Makarova K.S."/>
            <person name="Zeng Q."/>
            <person name="Gibson R."/>
            <person name="Lee H.M."/>
            <person name="Dubois J."/>
            <person name="Qiu D."/>
            <person name="Hitti J."/>
            <person name="Wolf Y.I."/>
            <person name="Tatusov R.L."/>
            <person name="Sabathe F."/>
            <person name="Doucette-Stamm L."/>
            <person name="Soucaille P."/>
            <person name="Daly M.J."/>
            <person name="Bennett G.N."/>
            <person name="Koonin E.V."/>
            <person name="Smith D.R."/>
        </authorList>
    </citation>
    <scope>NUCLEOTIDE SEQUENCE [LARGE SCALE GENOMIC DNA]</scope>
    <source>
        <strain evidence="8">ATCC 824 / DSM 792 / JCM 1419 / LMG 5710 / VKM B-1787</strain>
    </source>
</reference>
<evidence type="ECO:0000256" key="1">
    <source>
        <dbReference type="ARBA" id="ARBA00007118"/>
    </source>
</evidence>
<dbReference type="KEGG" id="cac:CA_C3483"/>
<dbReference type="eggNOG" id="COG0778">
    <property type="taxonomic scope" value="Bacteria"/>
</dbReference>
<dbReference type="Gene3D" id="3.40.109.10">
    <property type="entry name" value="NADH Oxidase"/>
    <property type="match status" value="1"/>
</dbReference>
<dbReference type="InterPro" id="IPR017900">
    <property type="entry name" value="4Fe4S_Fe_S_CS"/>
</dbReference>
<dbReference type="PROSITE" id="PS51379">
    <property type="entry name" value="4FE4S_FER_2"/>
    <property type="match status" value="2"/>
</dbReference>
<dbReference type="GO" id="GO:0046872">
    <property type="term" value="F:metal ion binding"/>
    <property type="evidence" value="ECO:0007669"/>
    <property type="project" value="UniProtKB-KW"/>
</dbReference>
<dbReference type="HOGENOM" id="CLU_070764_2_0_9"/>
<dbReference type="PANTHER" id="PTHR43673">
    <property type="entry name" value="NAD(P)H NITROREDUCTASE YDGI-RELATED"/>
    <property type="match status" value="1"/>
</dbReference>
<keyword evidence="8" id="KW-1185">Reference proteome</keyword>
<evidence type="ECO:0000256" key="3">
    <source>
        <dbReference type="ARBA" id="ARBA00023002"/>
    </source>
</evidence>
<evidence type="ECO:0000256" key="4">
    <source>
        <dbReference type="ARBA" id="ARBA00023004"/>
    </source>
</evidence>
<evidence type="ECO:0000256" key="5">
    <source>
        <dbReference type="ARBA" id="ARBA00023014"/>
    </source>
</evidence>
<dbReference type="STRING" id="272562.CA_C3483"/>
<dbReference type="PIR" id="F97327">
    <property type="entry name" value="F97327"/>
</dbReference>
<gene>
    <name evidence="7" type="ordered locus">CA_C3483</name>
</gene>
<accession>Q97DJ4</accession>
<dbReference type="CDD" id="cd02143">
    <property type="entry name" value="nitroreductase_FeS-like"/>
    <property type="match status" value="1"/>
</dbReference>
<dbReference type="PANTHER" id="PTHR43673:SF10">
    <property type="entry name" value="NADH DEHYDROGENASE_NAD(P)H NITROREDUCTASE XCC3605-RELATED"/>
    <property type="match status" value="1"/>
</dbReference>
<dbReference type="eggNOG" id="COG1145">
    <property type="taxonomic scope" value="Bacteria"/>
</dbReference>
<dbReference type="EMBL" id="AE001437">
    <property type="protein sequence ID" value="AAK81409.1"/>
    <property type="molecule type" value="Genomic_DNA"/>
</dbReference>
<evidence type="ECO:0000313" key="7">
    <source>
        <dbReference type="EMBL" id="AAK81409.1"/>
    </source>
</evidence>
<dbReference type="GO" id="GO:0016491">
    <property type="term" value="F:oxidoreductase activity"/>
    <property type="evidence" value="ECO:0007669"/>
    <property type="project" value="UniProtKB-KW"/>
</dbReference>
<dbReference type="PATRIC" id="fig|272562.8.peg.3666"/>
<dbReference type="Pfam" id="PF13187">
    <property type="entry name" value="Fer4_9"/>
    <property type="match status" value="1"/>
</dbReference>
<sequence length="269" mass="30163">MNLITVNHDKCVKCGICVNECPEQIIKMKENSPEDVCPQKCIACGHCVAVCPKEAIDNVKTPLINQKSSKKFSKLTPAEAENFLRSRRSIRSYKKTSVPREKLMELVNIAHFAPTGSNLQSVSYIIIDDRNILNMAIELTAKELERDELLSKRYAAYIESYLSKGIDSILRGAPCLVLATADVDFPRGRENSIFSLAYMELYAPTLGLGSCWAGVFEKIALKDNSPMLKLFNVPKGKKITGAVMVGYPKYNYPRLVDRNPLEVNFYQSK</sequence>
<feature type="domain" description="4Fe-4S ferredoxin-type" evidence="6">
    <location>
        <begin position="2"/>
        <end position="31"/>
    </location>
</feature>
<proteinExistence type="inferred from homology"/>
<dbReference type="OrthoDB" id="9804603at2"/>
<dbReference type="AlphaFoldDB" id="Q97DJ4"/>
<comment type="similarity">
    <text evidence="1">Belongs to the nitroreductase family.</text>
</comment>
<dbReference type="Proteomes" id="UP000000814">
    <property type="component" value="Chromosome"/>
</dbReference>
<protein>
    <submittedName>
        <fullName evidence="7">Nitroreductase family protein fused to ferredoxin domain</fullName>
    </submittedName>
</protein>
<evidence type="ECO:0000259" key="6">
    <source>
        <dbReference type="PROSITE" id="PS51379"/>
    </source>
</evidence>
<keyword evidence="2" id="KW-0479">Metal-binding</keyword>
<organism evidence="7 8">
    <name type="scientific">Clostridium acetobutylicum (strain ATCC 824 / DSM 792 / JCM 1419 / IAM 19013 / LMG 5710 / NBRC 13948 / NRRL B-527 / VKM B-1787 / 2291 / W)</name>
    <dbReference type="NCBI Taxonomy" id="272562"/>
    <lineage>
        <taxon>Bacteria</taxon>
        <taxon>Bacillati</taxon>
        <taxon>Bacillota</taxon>
        <taxon>Clostridia</taxon>
        <taxon>Eubacteriales</taxon>
        <taxon>Clostridiaceae</taxon>
        <taxon>Clostridium</taxon>
    </lineage>
</organism>
<dbReference type="SUPFAM" id="SSF55469">
    <property type="entry name" value="FMN-dependent nitroreductase-like"/>
    <property type="match status" value="1"/>
</dbReference>
<keyword evidence="3" id="KW-0560">Oxidoreductase</keyword>
<dbReference type="Gene3D" id="3.30.70.20">
    <property type="match status" value="1"/>
</dbReference>
<evidence type="ECO:0000256" key="2">
    <source>
        <dbReference type="ARBA" id="ARBA00022723"/>
    </source>
</evidence>
<dbReference type="SUPFAM" id="SSF54862">
    <property type="entry name" value="4Fe-4S ferredoxins"/>
    <property type="match status" value="1"/>
</dbReference>
<dbReference type="InterPro" id="IPR017896">
    <property type="entry name" value="4Fe4S_Fe-S-bd"/>
</dbReference>
<dbReference type="GO" id="GO:0051536">
    <property type="term" value="F:iron-sulfur cluster binding"/>
    <property type="evidence" value="ECO:0007669"/>
    <property type="project" value="UniProtKB-KW"/>
</dbReference>
<dbReference type="InterPro" id="IPR029479">
    <property type="entry name" value="Nitroreductase"/>
</dbReference>
<feature type="domain" description="4Fe-4S ferredoxin-type" evidence="6">
    <location>
        <begin position="32"/>
        <end position="61"/>
    </location>
</feature>
<name>Q97DJ4_CLOAB</name>
<dbReference type="GeneID" id="44999975"/>
<dbReference type="Pfam" id="PF00881">
    <property type="entry name" value="Nitroreductase"/>
    <property type="match status" value="1"/>
</dbReference>
<evidence type="ECO:0000313" key="8">
    <source>
        <dbReference type="Proteomes" id="UP000000814"/>
    </source>
</evidence>
<dbReference type="PROSITE" id="PS00198">
    <property type="entry name" value="4FE4S_FER_1"/>
    <property type="match status" value="2"/>
</dbReference>
<keyword evidence="5" id="KW-0411">Iron-sulfur</keyword>